<protein>
    <submittedName>
        <fullName evidence="1">Uncharacterized protein</fullName>
    </submittedName>
</protein>
<proteinExistence type="predicted"/>
<dbReference type="Proteomes" id="UP000176666">
    <property type="component" value="Unassembled WGS sequence"/>
</dbReference>
<dbReference type="EMBL" id="MFBJ01000016">
    <property type="protein sequence ID" value="OGD96799.1"/>
    <property type="molecule type" value="Genomic_DNA"/>
</dbReference>
<sequence length="250" mass="27607">MHSERELKRMGEKDLAKIVAGVRGKLGKDIDLPVTTAKGDKLQEVPAVEALRLRESFTDTEWEALIADGALIYRPLAQTIPTQREKQTKKGKKSFSYVVDAGDRINAVPSRPVEFAIYPAPDRFFVPGSFDRSVKQEERDVAGDAQDLRERLGLENITEIIPDEASTLSDITFQHLDATGRWLFGPEYAKAQGLDWVYGRTKNATNPAGSLVADVGNAKADNGLDVGGWDRDYGRRNVGAVRLVVPVEVK</sequence>
<gene>
    <name evidence="1" type="ORF">A3F02_00225</name>
</gene>
<reference evidence="1 2" key="1">
    <citation type="journal article" date="2016" name="Nat. Commun.">
        <title>Thousands of microbial genomes shed light on interconnected biogeochemical processes in an aquifer system.</title>
        <authorList>
            <person name="Anantharaman K."/>
            <person name="Brown C.T."/>
            <person name="Hug L.A."/>
            <person name="Sharon I."/>
            <person name="Castelle C.J."/>
            <person name="Probst A.J."/>
            <person name="Thomas B.C."/>
            <person name="Singh A."/>
            <person name="Wilkins M.J."/>
            <person name="Karaoz U."/>
            <person name="Brodie E.L."/>
            <person name="Williams K.H."/>
            <person name="Hubbard S.S."/>
            <person name="Banfield J.F."/>
        </authorList>
    </citation>
    <scope>NUCLEOTIDE SEQUENCE [LARGE SCALE GENOMIC DNA]</scope>
</reference>
<accession>A0A1F5GYA4</accession>
<evidence type="ECO:0000313" key="2">
    <source>
        <dbReference type="Proteomes" id="UP000176666"/>
    </source>
</evidence>
<dbReference type="AlphaFoldDB" id="A0A1F5GYA4"/>
<comment type="caution">
    <text evidence="1">The sequence shown here is derived from an EMBL/GenBank/DDBJ whole genome shotgun (WGS) entry which is preliminary data.</text>
</comment>
<evidence type="ECO:0000313" key="1">
    <source>
        <dbReference type="EMBL" id="OGD96799.1"/>
    </source>
</evidence>
<name>A0A1F5GYA4_9BACT</name>
<organism evidence="1 2">
    <name type="scientific">Candidatus Curtissbacteria bacterium RIFCSPHIGHO2_12_FULL_38_9b</name>
    <dbReference type="NCBI Taxonomy" id="1797720"/>
    <lineage>
        <taxon>Bacteria</taxon>
        <taxon>Candidatus Curtissiibacteriota</taxon>
    </lineage>
</organism>